<comment type="caution">
    <text evidence="6">The sequence shown here is derived from an EMBL/GenBank/DDBJ whole genome shotgun (WGS) entry which is preliminary data.</text>
</comment>
<dbReference type="GO" id="GO:0005813">
    <property type="term" value="C:centrosome"/>
    <property type="evidence" value="ECO:0007669"/>
    <property type="project" value="UniProtKB-SubCell"/>
</dbReference>
<dbReference type="SUPFAM" id="SSF48371">
    <property type="entry name" value="ARM repeat"/>
    <property type="match status" value="1"/>
</dbReference>
<feature type="compositionally biased region" description="Pro residues" evidence="4">
    <location>
        <begin position="1201"/>
        <end position="1210"/>
    </location>
</feature>
<feature type="compositionally biased region" description="Polar residues" evidence="4">
    <location>
        <begin position="869"/>
        <end position="879"/>
    </location>
</feature>
<dbReference type="GO" id="GO:0036064">
    <property type="term" value="C:ciliary basal body"/>
    <property type="evidence" value="ECO:0007669"/>
    <property type="project" value="InterPro"/>
</dbReference>
<feature type="compositionally biased region" description="Low complexity" evidence="4">
    <location>
        <begin position="884"/>
        <end position="894"/>
    </location>
</feature>
<feature type="region of interest" description="Disordered" evidence="4">
    <location>
        <begin position="1597"/>
        <end position="1651"/>
    </location>
</feature>
<dbReference type="PANTHER" id="PTHR14881:SF4">
    <property type="entry name" value="LISH DOMAIN-CONTAINING PROTEIN ARMC9"/>
    <property type="match status" value="1"/>
</dbReference>
<comment type="subcellular location">
    <subcellularLocation>
        <location evidence="1">Cytoplasm</location>
        <location evidence="1">Cytoskeleton</location>
        <location evidence="1">Cilium basal body</location>
    </subcellularLocation>
</comment>
<feature type="compositionally biased region" description="Low complexity" evidence="4">
    <location>
        <begin position="1424"/>
        <end position="1438"/>
    </location>
</feature>
<gene>
    <name evidence="6" type="ORF">Pmani_007986</name>
</gene>
<sequence>TWKSLQDRGRGGGGGGGSSLEMLTLEFYFHVYFATLPLRHGHKEEVSRDVSSEGWHSTGLVTLIYALPYVPDPTLHPLPSHQSSRTRGVQELRGRLCSYLGVEEDTHHHDPLSLPTSITTDNHSSSVGAALVAQESAVSAVRSQRVTQEKRLQRLQDDYHKLIGVAWELTQGLEAAVRGEKVDLEGTLAACTHRYPELFTLTLTADTTAQPAAILLESMERCRQRPRGALNNPLPALHFSRVTADLGTVPETHVLLLLQALRQRITKVTTGGVRQAVVTAYVRGDVLGLRQSSSQCWSRLANTLTTAKPPHLAQTTARLLNALTAFTSGRTYLASDDVCQVLLAALRVDHPDPGTSDMALAALQKLSIRGEVQSSLIQRGAVEWLAHTLSTSMHPALSPYTLEYSCALLMNLTLRSEGRARCLPLGPALLSTLTSLLTTVPSHVVPYVTGILYSLLSHPSLRQDAVDIHLDTTLQHLAQGCGAEQRKQLEYVVEQVRRDPPLSPPPSPEPVMDLEEDPEWLEEELELDDPVRAPPHTPSGEHLLAWRYILHPGEAEEEGSNRREVVAPARSAPVVPWGPALDSSQPRPNSDGFIMRHQHQVKKQQQQQGMTQHPRGEPGGLTGGGGGGSSGGHWDYPSDTDPIRTNNNTTQYKSSVCESGVGGVGEGGGSWCGGDEVEEWAQSLRRTTPPLSQTRRKETQAHLYVSTPATESEEVSGQVRPNEVTGRPSITCPAEAYLAQHEQWSNTQTQASSNTGGGSYRVVRGEEEGREAGRYVVNGEGGGERYVPEPGGEATVQGEEEVEVLKVDQTTPDPQTISENPEPSPQPSSTEAEAQPVDDTTEEAVVVHLAPAAVSSVPCMASQHPVAPCQSSTLNTPPQEHTETTTAPQGYTTTPKEHTVTTTAPQGYTTTLQEHTMALQKHTEVTAAPHKTLEKTVSSPGGAHDESGEGKLKCDNIRDRPRLSTEVIYEEQPLRVPVLHIKLARGPHNTHVAVDKEQYNHEFGSARPDSLRNYNNNNNPGIATMPSKNIHNKHISRVANEPHNTTQTCMEKKPAASVTEPAETPKQTMEHVDIIITEPSNTEGEQKEREKSVPVIEPTDSKHKEVVKEGHDEASNNDETTHTQHHHQHQHHQEGTTAPQPPTVNNTFKEQNIKEPHELHNTTTTTTTTTTATTTTTTTTTNKVPNTATAAVVVVVNDQEPLPPPPPPKLSKPSKTVHMEQQDKDGTPKPLPQTTAAATHGKRKDDINTPHRHTDFDTPHIHTDEQHRRQSPGTKKDAPGTTTTITKDAHELPNSKIKVAHELPNSNSKSKVAHEIPNSKTKVAHEYPQAAIKKSHEYPQMTRGAHEYPQMAKGVPEYPSIKPPLLEAKLSVDSSVPLKRELTKVPPKPIKRTLSDSKVTVKKNSSQCGTVKSVSKELLSHLAPHNAPHHTTTTNTTPPHHHHQHHHHQHHHLASTVPPKEHTQPLSRNASRSQPPPPPVAAAALKEHPQVTPQVAPPHSSATPKEQQQHTGGGGGGGGRGEGLLLLRKSSLIPSSHPVKPDPVKGYDLVATRLLQQLVGESRDMPAPTSVPESDPLLRSLPAPKVSEYKVAFSSRPRIARTPPSSAAQGTRMGSVPGSAAGGPQSLNPGSPRHVLPPITRNNHTYTRAAT</sequence>
<keyword evidence="7" id="KW-1185">Reference proteome</keyword>
<feature type="compositionally biased region" description="Basic and acidic residues" evidence="4">
    <location>
        <begin position="1099"/>
        <end position="1122"/>
    </location>
</feature>
<evidence type="ECO:0000256" key="2">
    <source>
        <dbReference type="ARBA" id="ARBA00022794"/>
    </source>
</evidence>
<feature type="compositionally biased region" description="Basic and acidic residues" evidence="4">
    <location>
        <begin position="1151"/>
        <end position="1160"/>
    </location>
</feature>
<feature type="compositionally biased region" description="Polar residues" evidence="4">
    <location>
        <begin position="1464"/>
        <end position="1473"/>
    </location>
</feature>
<evidence type="ECO:0000313" key="6">
    <source>
        <dbReference type="EMBL" id="KAK4321181.1"/>
    </source>
</evidence>
<feature type="compositionally biased region" description="Polar residues" evidence="4">
    <location>
        <begin position="743"/>
        <end position="754"/>
    </location>
</feature>
<feature type="compositionally biased region" description="Basic and acidic residues" evidence="4">
    <location>
        <begin position="763"/>
        <end position="773"/>
    </location>
</feature>
<feature type="region of interest" description="Disordered" evidence="4">
    <location>
        <begin position="1198"/>
        <end position="1325"/>
    </location>
</feature>
<keyword evidence="2" id="KW-0970">Cilium biogenesis/degradation</keyword>
<protein>
    <recommendedName>
        <fullName evidence="5">LisH domain-containing protein</fullName>
    </recommendedName>
</protein>
<dbReference type="PANTHER" id="PTHR14881">
    <property type="entry name" value="LISH DOMAIN-CONTAINING PROTEIN ARMC9"/>
    <property type="match status" value="1"/>
</dbReference>
<reference evidence="6" key="1">
    <citation type="submission" date="2023-11" db="EMBL/GenBank/DDBJ databases">
        <title>Genome assemblies of two species of porcelain crab, Petrolisthes cinctipes and Petrolisthes manimaculis (Anomura: Porcellanidae).</title>
        <authorList>
            <person name="Angst P."/>
        </authorList>
    </citation>
    <scope>NUCLEOTIDE SEQUENCE</scope>
    <source>
        <strain evidence="6">PB745_02</strain>
        <tissue evidence="6">Gill</tissue>
    </source>
</reference>
<keyword evidence="3" id="KW-0966">Cell projection</keyword>
<feature type="compositionally biased region" description="Basic and acidic residues" evidence="4">
    <location>
        <begin position="1243"/>
        <end position="1278"/>
    </location>
</feature>
<dbReference type="EMBL" id="JAWZYT010000608">
    <property type="protein sequence ID" value="KAK4321181.1"/>
    <property type="molecule type" value="Genomic_DNA"/>
</dbReference>
<dbReference type="InterPro" id="IPR016024">
    <property type="entry name" value="ARM-type_fold"/>
</dbReference>
<dbReference type="GO" id="GO:0005814">
    <property type="term" value="C:centriole"/>
    <property type="evidence" value="ECO:0007669"/>
    <property type="project" value="TreeGrafter"/>
</dbReference>
<proteinExistence type="predicted"/>
<feature type="region of interest" description="Disordered" evidence="4">
    <location>
        <begin position="707"/>
        <end position="727"/>
    </location>
</feature>
<dbReference type="InterPro" id="IPR040369">
    <property type="entry name" value="ARMC9"/>
</dbReference>
<dbReference type="InterPro" id="IPR048959">
    <property type="entry name" value="ARMC9_ARM_dom"/>
</dbReference>
<evidence type="ECO:0000256" key="1">
    <source>
        <dbReference type="ARBA" id="ARBA00004120"/>
    </source>
</evidence>
<feature type="region of interest" description="Disordered" evidence="4">
    <location>
        <begin position="1424"/>
        <end position="1523"/>
    </location>
</feature>
<feature type="compositionally biased region" description="Low complexity" evidence="4">
    <location>
        <begin position="1161"/>
        <end position="1184"/>
    </location>
</feature>
<feature type="region of interest" description="Disordered" evidence="4">
    <location>
        <begin position="936"/>
        <end position="955"/>
    </location>
</feature>
<dbReference type="Proteomes" id="UP001292094">
    <property type="component" value="Unassembled WGS sequence"/>
</dbReference>
<feature type="compositionally biased region" description="Basic and acidic residues" evidence="4">
    <location>
        <begin position="1217"/>
        <end position="1227"/>
    </location>
</feature>
<feature type="compositionally biased region" description="Basic and acidic residues" evidence="4">
    <location>
        <begin position="943"/>
        <end position="955"/>
    </location>
</feature>
<feature type="compositionally biased region" description="Polar residues" evidence="4">
    <location>
        <begin position="1135"/>
        <end position="1150"/>
    </location>
</feature>
<feature type="domain" description="LisH" evidence="5">
    <location>
        <begin position="376"/>
        <end position="496"/>
    </location>
</feature>
<evidence type="ECO:0000313" key="7">
    <source>
        <dbReference type="Proteomes" id="UP001292094"/>
    </source>
</evidence>
<feature type="compositionally biased region" description="Polar residues" evidence="4">
    <location>
        <begin position="1640"/>
        <end position="1651"/>
    </location>
</feature>
<feature type="compositionally biased region" description="Gly residues" evidence="4">
    <location>
        <begin position="617"/>
        <end position="631"/>
    </location>
</feature>
<dbReference type="GO" id="GO:0097542">
    <property type="term" value="C:ciliary tip"/>
    <property type="evidence" value="ECO:0007669"/>
    <property type="project" value="TreeGrafter"/>
</dbReference>
<feature type="region of interest" description="Disordered" evidence="4">
    <location>
        <begin position="809"/>
        <end position="841"/>
    </location>
</feature>
<feature type="region of interest" description="Disordered" evidence="4">
    <location>
        <begin position="743"/>
        <end position="796"/>
    </location>
</feature>
<name>A0AAE1Q771_9EUCA</name>
<feature type="non-terminal residue" evidence="6">
    <location>
        <position position="1"/>
    </location>
</feature>
<dbReference type="Pfam" id="PF21050">
    <property type="entry name" value="ARMC9_ARM"/>
    <property type="match status" value="1"/>
</dbReference>
<evidence type="ECO:0000256" key="4">
    <source>
        <dbReference type="SAM" id="MobiDB-lite"/>
    </source>
</evidence>
<dbReference type="GO" id="GO:0060271">
    <property type="term" value="P:cilium assembly"/>
    <property type="evidence" value="ECO:0007669"/>
    <property type="project" value="InterPro"/>
</dbReference>
<dbReference type="InterPro" id="IPR011989">
    <property type="entry name" value="ARM-like"/>
</dbReference>
<feature type="compositionally biased region" description="Gly residues" evidence="4">
    <location>
        <begin position="1511"/>
        <end position="1522"/>
    </location>
</feature>
<feature type="compositionally biased region" description="Basic residues" evidence="4">
    <location>
        <begin position="1439"/>
        <end position="1453"/>
    </location>
</feature>
<evidence type="ECO:0000259" key="5">
    <source>
        <dbReference type="Pfam" id="PF21050"/>
    </source>
</evidence>
<accession>A0AAE1Q771</accession>
<evidence type="ECO:0000256" key="3">
    <source>
        <dbReference type="ARBA" id="ARBA00023273"/>
    </source>
</evidence>
<organism evidence="6 7">
    <name type="scientific">Petrolisthes manimaculis</name>
    <dbReference type="NCBI Taxonomy" id="1843537"/>
    <lineage>
        <taxon>Eukaryota</taxon>
        <taxon>Metazoa</taxon>
        <taxon>Ecdysozoa</taxon>
        <taxon>Arthropoda</taxon>
        <taxon>Crustacea</taxon>
        <taxon>Multicrustacea</taxon>
        <taxon>Malacostraca</taxon>
        <taxon>Eumalacostraca</taxon>
        <taxon>Eucarida</taxon>
        <taxon>Decapoda</taxon>
        <taxon>Pleocyemata</taxon>
        <taxon>Anomura</taxon>
        <taxon>Galatheoidea</taxon>
        <taxon>Porcellanidae</taxon>
        <taxon>Petrolisthes</taxon>
    </lineage>
</organism>
<feature type="region of interest" description="Disordered" evidence="4">
    <location>
        <begin position="863"/>
        <end position="902"/>
    </location>
</feature>
<feature type="region of interest" description="Disordered" evidence="4">
    <location>
        <begin position="597"/>
        <end position="650"/>
    </location>
</feature>
<feature type="region of interest" description="Disordered" evidence="4">
    <location>
        <begin position="1043"/>
        <end position="1184"/>
    </location>
</feature>
<feature type="compositionally biased region" description="Polar residues" evidence="4">
    <location>
        <begin position="1500"/>
        <end position="1510"/>
    </location>
</feature>
<dbReference type="Gene3D" id="1.25.10.10">
    <property type="entry name" value="Leucine-rich Repeat Variant"/>
    <property type="match status" value="1"/>
</dbReference>